<evidence type="ECO:0000313" key="2">
    <source>
        <dbReference type="EMBL" id="ANE52993.1"/>
    </source>
</evidence>
<dbReference type="EMBL" id="CP011390">
    <property type="protein sequence ID" value="ANE52993.1"/>
    <property type="molecule type" value="Genomic_DNA"/>
</dbReference>
<protein>
    <submittedName>
        <fullName evidence="2">Uncharacterized protein</fullName>
    </submittedName>
</protein>
<reference evidence="3" key="1">
    <citation type="submission" date="2015-01" db="EMBL/GenBank/DDBJ databases">
        <title>Flavisolibacter sp./LCS9/ whole genome sequencing.</title>
        <authorList>
            <person name="Kim M.K."/>
            <person name="Srinivasan S."/>
            <person name="Lee J.-J."/>
        </authorList>
    </citation>
    <scope>NUCLEOTIDE SEQUENCE [LARGE SCALE GENOMIC DNA]</scope>
    <source>
        <strain evidence="3">LCS9</strain>
    </source>
</reference>
<proteinExistence type="predicted"/>
<accession>A0A172U1T9</accession>
<dbReference type="KEGG" id="fla:SY85_23465"/>
<gene>
    <name evidence="2" type="ORF">SY85_23465</name>
</gene>
<reference evidence="2 3" key="2">
    <citation type="journal article" date="2016" name="Int. J. Syst. Evol. Microbiol.">
        <title>Flavisolibacter tropicus sp. nov., isolated from tropical soil.</title>
        <authorList>
            <person name="Lee J.J."/>
            <person name="Kang M.S."/>
            <person name="Kim G.S."/>
            <person name="Lee C.S."/>
            <person name="Lim S."/>
            <person name="Lee J."/>
            <person name="Roh S.H."/>
            <person name="Kang H."/>
            <person name="Ha J.M."/>
            <person name="Bae S."/>
            <person name="Jung H.Y."/>
            <person name="Kim M.K."/>
        </authorList>
    </citation>
    <scope>NUCLEOTIDE SEQUENCE [LARGE SCALE GENOMIC DNA]</scope>
    <source>
        <strain evidence="2 3">LCS9</strain>
    </source>
</reference>
<organism evidence="2 3">
    <name type="scientific">Flavisolibacter tropicus</name>
    <dbReference type="NCBI Taxonomy" id="1492898"/>
    <lineage>
        <taxon>Bacteria</taxon>
        <taxon>Pseudomonadati</taxon>
        <taxon>Bacteroidota</taxon>
        <taxon>Chitinophagia</taxon>
        <taxon>Chitinophagales</taxon>
        <taxon>Chitinophagaceae</taxon>
        <taxon>Flavisolibacter</taxon>
    </lineage>
</organism>
<feature type="compositionally biased region" description="Basic and acidic residues" evidence="1">
    <location>
        <begin position="48"/>
        <end position="62"/>
    </location>
</feature>
<keyword evidence="3" id="KW-1185">Reference proteome</keyword>
<feature type="region of interest" description="Disordered" evidence="1">
    <location>
        <begin position="48"/>
        <end position="68"/>
    </location>
</feature>
<dbReference type="AlphaFoldDB" id="A0A172U1T9"/>
<name>A0A172U1T9_9BACT</name>
<dbReference type="Proteomes" id="UP000077177">
    <property type="component" value="Chromosome"/>
</dbReference>
<sequence>MQRDKQPSNEENLDLRLVQEHLNLREYAGDSEDDQLTRDQANEYITDCDRKLMGRARPEDNNSKNMRG</sequence>
<evidence type="ECO:0000313" key="3">
    <source>
        <dbReference type="Proteomes" id="UP000077177"/>
    </source>
</evidence>
<dbReference type="RefSeq" id="WP_066408438.1">
    <property type="nucleotide sequence ID" value="NZ_CP011390.1"/>
</dbReference>
<evidence type="ECO:0000256" key="1">
    <source>
        <dbReference type="SAM" id="MobiDB-lite"/>
    </source>
</evidence>